<comment type="caution">
    <text evidence="1">The sequence shown here is derived from an EMBL/GenBank/DDBJ whole genome shotgun (WGS) entry which is preliminary data.</text>
</comment>
<proteinExistence type="predicted"/>
<dbReference type="RefSeq" id="WP_028482453.1">
    <property type="nucleotide sequence ID" value="NZ_LVVZ01000041.1"/>
</dbReference>
<organism evidence="1 2">
    <name type="scientific">Pseudovibrio exalbescens</name>
    <dbReference type="NCBI Taxonomy" id="197461"/>
    <lineage>
        <taxon>Bacteria</taxon>
        <taxon>Pseudomonadati</taxon>
        <taxon>Pseudomonadota</taxon>
        <taxon>Alphaproteobacteria</taxon>
        <taxon>Hyphomicrobiales</taxon>
        <taxon>Stappiaceae</taxon>
        <taxon>Pseudovibrio</taxon>
    </lineage>
</organism>
<dbReference type="EMBL" id="LVVZ01000041">
    <property type="protein sequence ID" value="OKL42428.1"/>
    <property type="molecule type" value="Genomic_DNA"/>
</dbReference>
<reference evidence="1 2" key="1">
    <citation type="submission" date="2016-03" db="EMBL/GenBank/DDBJ databases">
        <title>Genome sequence of Nesiotobacter sp. nov., a moderately halophilic alphaproteobacterium isolated from the Yellow Sea, China.</title>
        <authorList>
            <person name="Zhang G."/>
            <person name="Zhang R."/>
        </authorList>
    </citation>
    <scope>NUCLEOTIDE SEQUENCE [LARGE SCALE GENOMIC DNA]</scope>
    <source>
        <strain evidence="1 2">WB1-6</strain>
    </source>
</reference>
<dbReference type="AlphaFoldDB" id="A0A1U7JCJ9"/>
<keyword evidence="2" id="KW-1185">Reference proteome</keyword>
<evidence type="ECO:0000313" key="2">
    <source>
        <dbReference type="Proteomes" id="UP000185783"/>
    </source>
</evidence>
<dbReference type="Proteomes" id="UP000185783">
    <property type="component" value="Unassembled WGS sequence"/>
</dbReference>
<name>A0A1U7JCJ9_9HYPH</name>
<sequence>MPLQNRVAPTGELFAVPQKGLFMGNRGGRHHDPETKKLLRPAPPSKRWICCQLDFKNRHRSVWGHSYTELFFLDEVTALAAGHRPCFECQRSKARTFARLFTQGMGTSSLWSPSEMPANEMDAILHSERGITHPMTDAPEDLPEGTIVSQHSGSESQLLAKGPRNWLRWNFDGYCEVPVPDGSNLELITPPCILRVLKAGYEPVWHPSAHNEINHNI</sequence>
<evidence type="ECO:0000313" key="1">
    <source>
        <dbReference type="EMBL" id="OKL42428.1"/>
    </source>
</evidence>
<protein>
    <submittedName>
        <fullName evidence="1">Uncharacterized protein</fullName>
    </submittedName>
</protein>
<dbReference type="STRING" id="197461.A3843_17265"/>
<accession>A0A1U7JCJ9</accession>
<gene>
    <name evidence="1" type="ORF">A3843_17265</name>
</gene>